<dbReference type="PANTHER" id="PTHR30411">
    <property type="entry name" value="CYTOPLASMIC PROTEIN"/>
    <property type="match status" value="1"/>
</dbReference>
<dbReference type="CDD" id="cd04332">
    <property type="entry name" value="YbaK_like"/>
    <property type="match status" value="1"/>
</dbReference>
<reference evidence="2 3" key="1">
    <citation type="journal article" date="2017" name="ISME J.">
        <title>Potential for microbial H2 and metal transformations associated with novel bacteria and archaea in deep terrestrial subsurface sediments.</title>
        <authorList>
            <person name="Hernsdorf A.W."/>
            <person name="Amano Y."/>
            <person name="Miyakawa K."/>
            <person name="Ise K."/>
            <person name="Suzuki Y."/>
            <person name="Anantharaman K."/>
            <person name="Probst A."/>
            <person name="Burstein D."/>
            <person name="Thomas B.C."/>
            <person name="Banfield J.F."/>
        </authorList>
    </citation>
    <scope>NUCLEOTIDE SEQUENCE [LARGE SCALE GENOMIC DNA]</scope>
    <source>
        <strain evidence="2">HGW-Actinobacteria-3</strain>
    </source>
</reference>
<dbReference type="Proteomes" id="UP000233654">
    <property type="component" value="Unassembled WGS sequence"/>
</dbReference>
<feature type="domain" description="YbaK/aminoacyl-tRNA synthetase-associated" evidence="1">
    <location>
        <begin position="26"/>
        <end position="143"/>
    </location>
</feature>
<evidence type="ECO:0000313" key="2">
    <source>
        <dbReference type="EMBL" id="PKQ28364.1"/>
    </source>
</evidence>
<dbReference type="InterPro" id="IPR007214">
    <property type="entry name" value="YbaK/aa-tRNA-synth-assoc-dom"/>
</dbReference>
<dbReference type="SUPFAM" id="SSF55826">
    <property type="entry name" value="YbaK/ProRS associated domain"/>
    <property type="match status" value="1"/>
</dbReference>
<comment type="caution">
    <text evidence="2">The sequence shown here is derived from an EMBL/GenBank/DDBJ whole genome shotgun (WGS) entry which is preliminary data.</text>
</comment>
<dbReference type="InterPro" id="IPR036754">
    <property type="entry name" value="YbaK/aa-tRNA-synt-asso_dom_sf"/>
</dbReference>
<accession>A0A2N3G6Z8</accession>
<dbReference type="Gene3D" id="3.90.960.10">
    <property type="entry name" value="YbaK/aminoacyl-tRNA synthetase-associated domain"/>
    <property type="match status" value="1"/>
</dbReference>
<dbReference type="PANTHER" id="PTHR30411:SF1">
    <property type="entry name" value="CYTOPLASMIC PROTEIN"/>
    <property type="match status" value="1"/>
</dbReference>
<dbReference type="Pfam" id="PF04073">
    <property type="entry name" value="tRNA_edit"/>
    <property type="match status" value="1"/>
</dbReference>
<protein>
    <recommendedName>
        <fullName evidence="1">YbaK/aminoacyl-tRNA synthetase-associated domain-containing protein</fullName>
    </recommendedName>
</protein>
<proteinExistence type="predicted"/>
<dbReference type="GO" id="GO:0002161">
    <property type="term" value="F:aminoacyl-tRNA deacylase activity"/>
    <property type="evidence" value="ECO:0007669"/>
    <property type="project" value="InterPro"/>
</dbReference>
<evidence type="ECO:0000313" key="3">
    <source>
        <dbReference type="Proteomes" id="UP000233654"/>
    </source>
</evidence>
<gene>
    <name evidence="2" type="ORF">CVT63_03135</name>
</gene>
<dbReference type="EMBL" id="PHEX01000019">
    <property type="protein sequence ID" value="PKQ28364.1"/>
    <property type="molecule type" value="Genomic_DNA"/>
</dbReference>
<name>A0A2N3G6Z8_9ACTN</name>
<sequence length="161" mass="17642">MYSNLDVHNRLQELDIPHEFFKLPGQAKNLERAAAALGLELWQLARVELFRVDGHVVMVIVPGDREVDIEKLKDLTGGSEVTPVAAEEVSSLTGYVSSALPPVGHKVEMSSYIDYNTLREDVIYTSSGEPATILKIRSYDLVRATGGETVDLVSASEERGA</sequence>
<organism evidence="2 3">
    <name type="scientific">Candidatus Anoxymicrobium japonicum</name>
    <dbReference type="NCBI Taxonomy" id="2013648"/>
    <lineage>
        <taxon>Bacteria</taxon>
        <taxon>Bacillati</taxon>
        <taxon>Actinomycetota</taxon>
        <taxon>Candidatus Geothermincolia</taxon>
        <taxon>Candidatus Geothermincolales</taxon>
        <taxon>Candidatus Anoxymicrobiaceae</taxon>
        <taxon>Candidatus Anoxymicrobium</taxon>
    </lineage>
</organism>
<evidence type="ECO:0000259" key="1">
    <source>
        <dbReference type="Pfam" id="PF04073"/>
    </source>
</evidence>
<dbReference type="AlphaFoldDB" id="A0A2N3G6Z8"/>